<sequence>MERCKVYKGLDSPCRIKGLLTRFFYVMFIMRIMSVGAFIMFLIELMETGDMGSFVISVAILVGILAVCQRIFYRRSNIPKVKMNKAIYTITNRELYKVINNKKKTLNG</sequence>
<dbReference type="Proteomes" id="UP000022272">
    <property type="component" value="Unassembled WGS sequence"/>
</dbReference>
<name>A0A016A550_BACFG</name>
<keyword evidence="1" id="KW-1133">Transmembrane helix</keyword>
<protein>
    <recommendedName>
        <fullName evidence="4">DUF4133 domain-containing protein</fullName>
    </recommendedName>
</protein>
<dbReference type="EMBL" id="JGDM01000124">
    <property type="protein sequence ID" value="EXZ42164.1"/>
    <property type="molecule type" value="Genomic_DNA"/>
</dbReference>
<evidence type="ECO:0000313" key="2">
    <source>
        <dbReference type="EMBL" id="EXZ42164.1"/>
    </source>
</evidence>
<feature type="transmembrane region" description="Helical" evidence="1">
    <location>
        <begin position="54"/>
        <end position="73"/>
    </location>
</feature>
<feature type="transmembrane region" description="Helical" evidence="1">
    <location>
        <begin position="23"/>
        <end position="42"/>
    </location>
</feature>
<organism evidence="2 3">
    <name type="scientific">Bacteroides fragilis str. 2-F-2 #4</name>
    <dbReference type="NCBI Taxonomy" id="1339280"/>
    <lineage>
        <taxon>Bacteria</taxon>
        <taxon>Pseudomonadati</taxon>
        <taxon>Bacteroidota</taxon>
        <taxon>Bacteroidia</taxon>
        <taxon>Bacteroidales</taxon>
        <taxon>Bacteroidaceae</taxon>
        <taxon>Bacteroides</taxon>
    </lineage>
</organism>
<keyword evidence="1" id="KW-0812">Transmembrane</keyword>
<keyword evidence="1" id="KW-0472">Membrane</keyword>
<gene>
    <name evidence="2" type="ORF">M076_4705</name>
</gene>
<evidence type="ECO:0000256" key="1">
    <source>
        <dbReference type="SAM" id="Phobius"/>
    </source>
</evidence>
<dbReference type="PATRIC" id="fig|1339280.3.peg.4492"/>
<evidence type="ECO:0000313" key="3">
    <source>
        <dbReference type="Proteomes" id="UP000022272"/>
    </source>
</evidence>
<dbReference type="AlphaFoldDB" id="A0A016A550"/>
<evidence type="ECO:0008006" key="4">
    <source>
        <dbReference type="Google" id="ProtNLM"/>
    </source>
</evidence>
<accession>A0A016A550</accession>
<proteinExistence type="predicted"/>
<reference evidence="2 3" key="1">
    <citation type="submission" date="2014-02" db="EMBL/GenBank/DDBJ databases">
        <authorList>
            <person name="Sears C."/>
            <person name="Carroll K."/>
            <person name="Sack B.R."/>
            <person name="Qadri F."/>
            <person name="Myers L.L."/>
            <person name="Chung G.-T."/>
            <person name="Escheverria P."/>
            <person name="Fraser C.M."/>
            <person name="Sadzewicz L."/>
            <person name="Shefchek K.A."/>
            <person name="Tallon L."/>
            <person name="Das S.P."/>
            <person name="Daugherty S."/>
            <person name="Mongodin E.F."/>
        </authorList>
    </citation>
    <scope>NUCLEOTIDE SEQUENCE [LARGE SCALE GENOMIC DNA]</scope>
    <source>
        <strain evidence="2 3">2-F-2 #4</strain>
    </source>
</reference>
<comment type="caution">
    <text evidence="2">The sequence shown here is derived from an EMBL/GenBank/DDBJ whole genome shotgun (WGS) entry which is preliminary data.</text>
</comment>